<evidence type="ECO:0000256" key="5">
    <source>
        <dbReference type="ARBA" id="ARBA00022705"/>
    </source>
</evidence>
<dbReference type="InterPro" id="IPR012309">
    <property type="entry name" value="DNA_ligase_ATP-dep_C"/>
</dbReference>
<dbReference type="AlphaFoldDB" id="A0A3G1A8W4"/>
<evidence type="ECO:0000256" key="2">
    <source>
        <dbReference type="ARBA" id="ARBA00013308"/>
    </source>
</evidence>
<feature type="binding site" evidence="14">
    <location>
        <position position="273"/>
    </location>
    <ligand>
        <name>ATP</name>
        <dbReference type="ChEBI" id="CHEBI:30616"/>
    </ligand>
</feature>
<dbReference type="GO" id="GO:0003677">
    <property type="term" value="F:DNA binding"/>
    <property type="evidence" value="ECO:0007669"/>
    <property type="project" value="InterPro"/>
</dbReference>
<comment type="cofactor">
    <cofactor evidence="14">
        <name>Mg(2+)</name>
        <dbReference type="ChEBI" id="CHEBI:18420"/>
    </cofactor>
</comment>
<evidence type="ECO:0000256" key="8">
    <source>
        <dbReference type="ARBA" id="ARBA00022763"/>
    </source>
</evidence>
<proteinExistence type="inferred from homology"/>
<keyword evidence="11 14" id="KW-0233">DNA recombination</keyword>
<dbReference type="PANTHER" id="PTHR45674:SF7">
    <property type="entry name" value="DNA LIGASE"/>
    <property type="match status" value="1"/>
</dbReference>
<evidence type="ECO:0000256" key="14">
    <source>
        <dbReference type="HAMAP-Rule" id="MF_00407"/>
    </source>
</evidence>
<dbReference type="KEGG" id="tcb:TCARB_1695"/>
<evidence type="ECO:0000256" key="10">
    <source>
        <dbReference type="ARBA" id="ARBA00022842"/>
    </source>
</evidence>
<keyword evidence="13 14" id="KW-0131">Cell cycle</keyword>
<dbReference type="Gene3D" id="2.40.50.140">
    <property type="entry name" value="Nucleic acid-binding proteins"/>
    <property type="match status" value="1"/>
</dbReference>
<dbReference type="CDD" id="cd07901">
    <property type="entry name" value="Adenylation_DNA_ligase_Arch_LigB"/>
    <property type="match status" value="1"/>
</dbReference>
<dbReference type="GO" id="GO:0051301">
    <property type="term" value="P:cell division"/>
    <property type="evidence" value="ECO:0007669"/>
    <property type="project" value="UniProtKB-KW"/>
</dbReference>
<dbReference type="PANTHER" id="PTHR45674">
    <property type="entry name" value="DNA LIGASE 1/3 FAMILY MEMBER"/>
    <property type="match status" value="1"/>
</dbReference>
<keyword evidence="6 14" id="KW-0479">Metal-binding</keyword>
<accession>A0A3G1A8W4</accession>
<keyword evidence="5 14" id="KW-0235">DNA replication</keyword>
<dbReference type="Pfam" id="PF01068">
    <property type="entry name" value="DNA_ligase_A_M"/>
    <property type="match status" value="1"/>
</dbReference>
<dbReference type="GO" id="GO:0046872">
    <property type="term" value="F:metal ion binding"/>
    <property type="evidence" value="ECO:0007669"/>
    <property type="project" value="UniProtKB-KW"/>
</dbReference>
<dbReference type="Proteomes" id="UP000266720">
    <property type="component" value="Chromosome"/>
</dbReference>
<evidence type="ECO:0000256" key="6">
    <source>
        <dbReference type="ARBA" id="ARBA00022723"/>
    </source>
</evidence>
<dbReference type="EC" id="6.5.1.1" evidence="14"/>
<gene>
    <name evidence="14" type="primary">lig</name>
    <name evidence="17" type="ORF">TCARB_1695</name>
</gene>
<feature type="binding site" evidence="14">
    <location>
        <position position="391"/>
    </location>
    <ligand>
        <name>ATP</name>
        <dbReference type="ChEBI" id="CHEBI:30616"/>
    </ligand>
</feature>
<feature type="domain" description="ATP-dependent DNA ligase family profile" evidence="16">
    <location>
        <begin position="309"/>
        <end position="425"/>
    </location>
</feature>
<feature type="binding site" evidence="14">
    <location>
        <position position="243"/>
    </location>
    <ligand>
        <name>ATP</name>
        <dbReference type="ChEBI" id="CHEBI:30616"/>
    </ligand>
</feature>
<reference evidence="18" key="1">
    <citation type="book" date="2010" name="EXTREMOPHILES" publisher="0:0-0">
        <title>Complete genome sequences of ten hyperthermophilic archaea reveal their metabolic capabilities and possible ecological roles.</title>
        <editorList>
            <person name="?"/>
        </editorList>
        <authorList>
            <person name="Ravin N.V."/>
            <person name="Mardanov A.V."/>
            <person name="Bonch-Osmolovskaya E.A."/>
            <person name="Skryabin K.G."/>
        </authorList>
    </citation>
    <scope>NUCLEOTIDE SEQUENCE [LARGE SCALE GENOMIC DNA]</scope>
    <source>
        <strain evidence="18">1505</strain>
    </source>
</reference>
<feature type="binding site" evidence="14">
    <location>
        <position position="228"/>
    </location>
    <ligand>
        <name>ATP</name>
        <dbReference type="ChEBI" id="CHEBI:30616"/>
    </ligand>
</feature>
<dbReference type="HAMAP" id="MF_00407">
    <property type="entry name" value="DNA_ligase"/>
    <property type="match status" value="1"/>
</dbReference>
<evidence type="ECO:0000256" key="7">
    <source>
        <dbReference type="ARBA" id="ARBA00022741"/>
    </source>
</evidence>
<keyword evidence="7 14" id="KW-0547">Nucleotide-binding</keyword>
<evidence type="ECO:0000313" key="18">
    <source>
        <dbReference type="Proteomes" id="UP000266720"/>
    </source>
</evidence>
<dbReference type="GO" id="GO:0006273">
    <property type="term" value="P:lagging strand elongation"/>
    <property type="evidence" value="ECO:0007669"/>
    <property type="project" value="TreeGrafter"/>
</dbReference>
<comment type="function">
    <text evidence="14">DNA ligase that seals nicks in double-stranded DNA during DNA replication, DNA recombination and DNA repair.</text>
</comment>
<dbReference type="SUPFAM" id="SSF117018">
    <property type="entry name" value="ATP-dependent DNA ligase DNA-binding domain"/>
    <property type="match status" value="1"/>
</dbReference>
<keyword evidence="4 14" id="KW-0132">Cell division</keyword>
<protein>
    <recommendedName>
        <fullName evidence="2 14">DNA ligase</fullName>
        <ecNumber evidence="14">6.5.1.1</ecNumber>
    </recommendedName>
    <alternativeName>
        <fullName evidence="14">Polydeoxyribonucleotide synthase [ATP]</fullName>
    </alternativeName>
</protein>
<dbReference type="Pfam" id="PF04675">
    <property type="entry name" value="DNA_ligase_A_N"/>
    <property type="match status" value="2"/>
</dbReference>
<dbReference type="NCBIfam" id="TIGR00574">
    <property type="entry name" value="dnl1"/>
    <property type="match status" value="1"/>
</dbReference>
<dbReference type="SUPFAM" id="SSF50249">
    <property type="entry name" value="Nucleic acid-binding proteins"/>
    <property type="match status" value="1"/>
</dbReference>
<keyword evidence="12 14" id="KW-0234">DNA repair</keyword>
<dbReference type="RefSeq" id="WP_052887178.1">
    <property type="nucleotide sequence ID" value="NZ_CP007493.1"/>
</dbReference>
<evidence type="ECO:0000256" key="4">
    <source>
        <dbReference type="ARBA" id="ARBA00022618"/>
    </source>
</evidence>
<feature type="active site" description="N6-AMP-lysine intermediate" evidence="14">
    <location>
        <position position="223"/>
    </location>
</feature>
<dbReference type="STRING" id="697581.TCARB_1695"/>
<evidence type="ECO:0000256" key="13">
    <source>
        <dbReference type="ARBA" id="ARBA00023306"/>
    </source>
</evidence>
<dbReference type="InterPro" id="IPR050191">
    <property type="entry name" value="ATP-dep_DNA_ligase"/>
</dbReference>
<dbReference type="InterPro" id="IPR000977">
    <property type="entry name" value="DNA_ligase_ATP-dep"/>
</dbReference>
<dbReference type="GO" id="GO:0071897">
    <property type="term" value="P:DNA biosynthetic process"/>
    <property type="evidence" value="ECO:0007669"/>
    <property type="project" value="InterPro"/>
</dbReference>
<keyword evidence="9 14" id="KW-0067">ATP-binding</keyword>
<organism evidence="17 18">
    <name type="scientific">Thermofilum adornatum 1505</name>
    <dbReference type="NCBI Taxonomy" id="697581"/>
    <lineage>
        <taxon>Archaea</taxon>
        <taxon>Thermoproteota</taxon>
        <taxon>Thermoprotei</taxon>
        <taxon>Thermofilales</taxon>
        <taxon>Thermofilaceae</taxon>
        <taxon>Thermofilum</taxon>
    </lineage>
</organism>
<dbReference type="Pfam" id="PF04679">
    <property type="entry name" value="DNA_ligase_A_C"/>
    <property type="match status" value="1"/>
</dbReference>
<dbReference type="PROSITE" id="PS50160">
    <property type="entry name" value="DNA_LIGASE_A3"/>
    <property type="match status" value="1"/>
</dbReference>
<evidence type="ECO:0000256" key="1">
    <source>
        <dbReference type="ARBA" id="ARBA00007572"/>
    </source>
</evidence>
<sequence length="533" mass="61074">MAFFRDLVEVADRVTQVASRKEKIRLLAEFLEKLSPEEVPIAARFLAGEVFPEYDTKELGVGYSSLKQAYSVVRHASILPIAVQPLTITEVYRTLERIAGATGEGSKNKKIKLLQSLLSRMEQREIDFLLRVLFGEVRIGASKGLLLEAASKIANVPISDVLHAYMVLSDVGDVLLMAREKPSMLGRAELNLFHPVKPMLADMAYSVEELFQEHGAPLYLEYKYDGIRLQIHIDSGRVEVFSRRLNRITEFVPDVVEKVLGNVKAEKAILDGEALAVVDGKPVAFQDLLKRVRRKREREKFFRELPFQLHLFDVIYINGRTLVKEPYSSRRSILQEIVTSDELLAKMKIVYEKEEAENFYKEALSENHEGVMSKRASSFYKPGIRGSDWLKLKSYDTIDCVIIAAEWGHGRRSGWLSNYHLGVLDEESGKFLSVGKTFKGLSDAEFEEMTKKLLQLKTREEGYTVYVKPEIVVEVDYSEIQRSKRYPSGFALRFARIRRIRFDKSPDEATTLGELRRRYLQKMQNKELDEEEG</sequence>
<evidence type="ECO:0000256" key="9">
    <source>
        <dbReference type="ARBA" id="ARBA00022840"/>
    </source>
</evidence>
<keyword evidence="10 14" id="KW-0460">Magnesium</keyword>
<comment type="catalytic activity">
    <reaction evidence="14">
        <text>ATP + (deoxyribonucleotide)n-3'-hydroxyl + 5'-phospho-(deoxyribonucleotide)m = (deoxyribonucleotide)n+m + AMP + diphosphate.</text>
        <dbReference type="EC" id="6.5.1.1"/>
    </reaction>
</comment>
<dbReference type="EMBL" id="CP007493">
    <property type="protein sequence ID" value="AJB42735.1"/>
    <property type="molecule type" value="Genomic_DNA"/>
</dbReference>
<dbReference type="GO" id="GO:0003910">
    <property type="term" value="F:DNA ligase (ATP) activity"/>
    <property type="evidence" value="ECO:0007669"/>
    <property type="project" value="UniProtKB-UniRule"/>
</dbReference>
<evidence type="ECO:0000259" key="16">
    <source>
        <dbReference type="PROSITE" id="PS50160"/>
    </source>
</evidence>
<feature type="binding site" evidence="14">
    <location>
        <position position="221"/>
    </location>
    <ligand>
        <name>ATP</name>
        <dbReference type="ChEBI" id="CHEBI:30616"/>
    </ligand>
</feature>
<evidence type="ECO:0000256" key="12">
    <source>
        <dbReference type="ARBA" id="ARBA00023204"/>
    </source>
</evidence>
<feature type="binding site" evidence="14">
    <location>
        <position position="385"/>
    </location>
    <ligand>
        <name>ATP</name>
        <dbReference type="ChEBI" id="CHEBI:30616"/>
    </ligand>
</feature>
<evidence type="ECO:0000256" key="3">
    <source>
        <dbReference type="ARBA" id="ARBA00022598"/>
    </source>
</evidence>
<dbReference type="CDD" id="cd07972">
    <property type="entry name" value="OBF_DNA_ligase_Arch_LigB"/>
    <property type="match status" value="1"/>
</dbReference>
<evidence type="ECO:0000313" key="17">
    <source>
        <dbReference type="EMBL" id="AJB42735.1"/>
    </source>
</evidence>
<comment type="similarity">
    <text evidence="1 14 15">Belongs to the ATP-dependent DNA ligase family.</text>
</comment>
<dbReference type="InterPro" id="IPR012340">
    <property type="entry name" value="NA-bd_OB-fold"/>
</dbReference>
<dbReference type="GO" id="GO:0006310">
    <property type="term" value="P:DNA recombination"/>
    <property type="evidence" value="ECO:0007669"/>
    <property type="project" value="UniProtKB-UniRule"/>
</dbReference>
<keyword evidence="8 14" id="KW-0227">DNA damage</keyword>
<dbReference type="GO" id="GO:0006281">
    <property type="term" value="P:DNA repair"/>
    <property type="evidence" value="ECO:0007669"/>
    <property type="project" value="UniProtKB-UniRule"/>
</dbReference>
<feature type="binding site" evidence="14">
    <location>
        <position position="312"/>
    </location>
    <ligand>
        <name>ATP</name>
        <dbReference type="ChEBI" id="CHEBI:30616"/>
    </ligand>
</feature>
<name>A0A3G1A8W4_9CREN</name>
<dbReference type="SUPFAM" id="SSF56091">
    <property type="entry name" value="DNA ligase/mRNA capping enzyme, catalytic domain"/>
    <property type="match status" value="1"/>
</dbReference>
<dbReference type="InterPro" id="IPR012310">
    <property type="entry name" value="DNA_ligase_ATP-dep_cent"/>
</dbReference>
<dbReference type="GeneID" id="25407100"/>
<dbReference type="InterPro" id="IPR012308">
    <property type="entry name" value="DNA_ligase_ATP-dep_N"/>
</dbReference>
<dbReference type="InterPro" id="IPR022865">
    <property type="entry name" value="DNA_ligae_ATP-dep_bac/arc"/>
</dbReference>
<dbReference type="Gene3D" id="3.30.470.30">
    <property type="entry name" value="DNA ligase/mRNA capping enzyme"/>
    <property type="match status" value="1"/>
</dbReference>
<dbReference type="GO" id="GO:0005524">
    <property type="term" value="F:ATP binding"/>
    <property type="evidence" value="ECO:0007669"/>
    <property type="project" value="UniProtKB-UniRule"/>
</dbReference>
<keyword evidence="3 14" id="KW-0436">Ligase</keyword>
<dbReference type="Gene3D" id="1.10.3260.10">
    <property type="entry name" value="DNA ligase, ATP-dependent, N-terminal domain"/>
    <property type="match status" value="1"/>
</dbReference>
<evidence type="ECO:0000256" key="11">
    <source>
        <dbReference type="ARBA" id="ARBA00023172"/>
    </source>
</evidence>
<dbReference type="InterPro" id="IPR036599">
    <property type="entry name" value="DNA_ligase_N_sf"/>
</dbReference>
<evidence type="ECO:0000256" key="15">
    <source>
        <dbReference type="RuleBase" id="RU004196"/>
    </source>
</evidence>